<evidence type="ECO:0000313" key="3">
    <source>
        <dbReference type="Proteomes" id="UP000299102"/>
    </source>
</evidence>
<proteinExistence type="predicted"/>
<comment type="caution">
    <text evidence="2">The sequence shown here is derived from an EMBL/GenBank/DDBJ whole genome shotgun (WGS) entry which is preliminary data.</text>
</comment>
<accession>A0A4C2A968</accession>
<dbReference type="AlphaFoldDB" id="A0A4C2A968"/>
<sequence length="237" mass="27304">MFGYISLHEREERYSVEGKDKETINFDATGVKQNRLMHIRQFKPIEAGAASGRSSPRALRETAPAHPSRKRRRYITWTKIEDLKIWKERTHGRAVRVGPDSARGDVDKIQICELLVMRSGRRTYLVRARVVRRRAAHAVVVHHVVLELRQRRPRRRPRLVLADVHGGQGFRATQQPVVQPAEQLALDITVSVRKRARNYLECATKTTQTDTPHTDDGVLFFKRRSRASSPVAQTMNF</sequence>
<reference evidence="2 3" key="1">
    <citation type="journal article" date="2019" name="Commun. Biol.">
        <title>The bagworm genome reveals a unique fibroin gene that provides high tensile strength.</title>
        <authorList>
            <person name="Kono N."/>
            <person name="Nakamura H."/>
            <person name="Ohtoshi R."/>
            <person name="Tomita M."/>
            <person name="Numata K."/>
            <person name="Arakawa K."/>
        </authorList>
    </citation>
    <scope>NUCLEOTIDE SEQUENCE [LARGE SCALE GENOMIC DNA]</scope>
</reference>
<evidence type="ECO:0000313" key="2">
    <source>
        <dbReference type="EMBL" id="GBP96352.1"/>
    </source>
</evidence>
<dbReference type="EMBL" id="BGZK01002772">
    <property type="protein sequence ID" value="GBP96352.1"/>
    <property type="molecule type" value="Genomic_DNA"/>
</dbReference>
<evidence type="ECO:0000256" key="1">
    <source>
        <dbReference type="SAM" id="MobiDB-lite"/>
    </source>
</evidence>
<keyword evidence="3" id="KW-1185">Reference proteome</keyword>
<protein>
    <submittedName>
        <fullName evidence="2">Uncharacterized protein</fullName>
    </submittedName>
</protein>
<dbReference type="Proteomes" id="UP000299102">
    <property type="component" value="Unassembled WGS sequence"/>
</dbReference>
<gene>
    <name evidence="2" type="ORF">EVAR_69434_1</name>
</gene>
<name>A0A4C2A968_EUMVA</name>
<feature type="compositionally biased region" description="Low complexity" evidence="1">
    <location>
        <begin position="47"/>
        <end position="57"/>
    </location>
</feature>
<feature type="region of interest" description="Disordered" evidence="1">
    <location>
        <begin position="47"/>
        <end position="70"/>
    </location>
</feature>
<organism evidence="2 3">
    <name type="scientific">Eumeta variegata</name>
    <name type="common">Bagworm moth</name>
    <name type="synonym">Eumeta japonica</name>
    <dbReference type="NCBI Taxonomy" id="151549"/>
    <lineage>
        <taxon>Eukaryota</taxon>
        <taxon>Metazoa</taxon>
        <taxon>Ecdysozoa</taxon>
        <taxon>Arthropoda</taxon>
        <taxon>Hexapoda</taxon>
        <taxon>Insecta</taxon>
        <taxon>Pterygota</taxon>
        <taxon>Neoptera</taxon>
        <taxon>Endopterygota</taxon>
        <taxon>Lepidoptera</taxon>
        <taxon>Glossata</taxon>
        <taxon>Ditrysia</taxon>
        <taxon>Tineoidea</taxon>
        <taxon>Psychidae</taxon>
        <taxon>Oiketicinae</taxon>
        <taxon>Eumeta</taxon>
    </lineage>
</organism>